<dbReference type="InterPro" id="IPR017972">
    <property type="entry name" value="Cyt_P450_CS"/>
</dbReference>
<comment type="caution">
    <text evidence="3">The sequence shown here is derived from an EMBL/GenBank/DDBJ whole genome shotgun (WGS) entry which is preliminary data.</text>
</comment>
<dbReference type="PANTHER" id="PTHR46696">
    <property type="entry name" value="P450, PUTATIVE (EUROFUNG)-RELATED"/>
    <property type="match status" value="1"/>
</dbReference>
<reference evidence="3 4" key="1">
    <citation type="submission" date="2021-03" db="EMBL/GenBank/DDBJ databases">
        <title>Actinomadura violae sp. nov., isolated from lichen in Thailand.</title>
        <authorList>
            <person name="Kanchanasin P."/>
            <person name="Saeng-In P."/>
            <person name="Phongsopitanun W."/>
            <person name="Yuki M."/>
            <person name="Kudo T."/>
            <person name="Ohkuma M."/>
            <person name="Tanasupawat S."/>
        </authorList>
    </citation>
    <scope>NUCLEOTIDE SEQUENCE [LARGE SCALE GENOMIC DNA]</scope>
    <source>
        <strain evidence="3 4">LCR2-06</strain>
    </source>
</reference>
<dbReference type="InterPro" id="IPR001128">
    <property type="entry name" value="Cyt_P450"/>
</dbReference>
<dbReference type="Proteomes" id="UP000680206">
    <property type="component" value="Unassembled WGS sequence"/>
</dbReference>
<dbReference type="PRINTS" id="PR00359">
    <property type="entry name" value="BP450"/>
</dbReference>
<protein>
    <submittedName>
        <fullName evidence="3">Cytochrome P450</fullName>
    </submittedName>
</protein>
<comment type="similarity">
    <text evidence="1 2">Belongs to the cytochrome P450 family.</text>
</comment>
<dbReference type="CDD" id="cd11031">
    <property type="entry name" value="Cyp158A-like"/>
    <property type="match status" value="1"/>
</dbReference>
<keyword evidence="2" id="KW-0408">Iron</keyword>
<name>A0ABS3RS72_9ACTN</name>
<proteinExistence type="inferred from homology"/>
<evidence type="ECO:0000313" key="4">
    <source>
        <dbReference type="Proteomes" id="UP000680206"/>
    </source>
</evidence>
<keyword evidence="2" id="KW-0560">Oxidoreductase</keyword>
<evidence type="ECO:0000256" key="2">
    <source>
        <dbReference type="RuleBase" id="RU000461"/>
    </source>
</evidence>
<dbReference type="Gene3D" id="1.10.630.10">
    <property type="entry name" value="Cytochrome P450"/>
    <property type="match status" value="1"/>
</dbReference>
<accession>A0ABS3RS72</accession>
<keyword evidence="4" id="KW-1185">Reference proteome</keyword>
<evidence type="ECO:0000313" key="3">
    <source>
        <dbReference type="EMBL" id="MBO2458905.1"/>
    </source>
</evidence>
<dbReference type="SUPFAM" id="SSF48264">
    <property type="entry name" value="Cytochrome P450"/>
    <property type="match status" value="1"/>
</dbReference>
<keyword evidence="2" id="KW-0479">Metal-binding</keyword>
<sequence length="412" mass="44697">MAEISRCVTFGVAVQKLPEFPFPADHALRPSPLLADVRAGGAPVRVRLGYGAPAWLVTRYEDARTVLSSPVFGRDHERAGIPADRIAGMTPADPTSRTLLSEDPPDHTRLRRFVYRTFTPRRVEELRPGTERIAARLLDAMIAAGSPADLVEGFGLPLPIQVICDLLGVPVADRARFTAWADSLLSTADRPVAEIGADIDEMNGYLAELAAERERHPTGDLIGSLVRERIEGDRLSEEEVNNLVRAMLIAGFETTASQVPNFVFLLLESGDYARIAADPGLVPTAVEELLRCVPLIAQGSLTRFVLEEVELGGVLLKPGDQVLVELAAANRDAAAFPEADTMDIAREGNPHIAFGHGLHRCLGAALARMELQVALSALVTRLPGLRLAVPAGEVPWHAERFVRRPKELPVGW</sequence>
<dbReference type="InterPro" id="IPR002397">
    <property type="entry name" value="Cyt_P450_B"/>
</dbReference>
<dbReference type="Pfam" id="PF00067">
    <property type="entry name" value="p450"/>
    <property type="match status" value="1"/>
</dbReference>
<organism evidence="3 4">
    <name type="scientific">Actinomadura violacea</name>
    <dbReference type="NCBI Taxonomy" id="2819934"/>
    <lineage>
        <taxon>Bacteria</taxon>
        <taxon>Bacillati</taxon>
        <taxon>Actinomycetota</taxon>
        <taxon>Actinomycetes</taxon>
        <taxon>Streptosporangiales</taxon>
        <taxon>Thermomonosporaceae</taxon>
        <taxon>Actinomadura</taxon>
    </lineage>
</organism>
<evidence type="ECO:0000256" key="1">
    <source>
        <dbReference type="ARBA" id="ARBA00010617"/>
    </source>
</evidence>
<gene>
    <name evidence="3" type="ORF">J4709_15100</name>
</gene>
<dbReference type="EMBL" id="JAGEPF010000009">
    <property type="protein sequence ID" value="MBO2458905.1"/>
    <property type="molecule type" value="Genomic_DNA"/>
</dbReference>
<dbReference type="InterPro" id="IPR036396">
    <property type="entry name" value="Cyt_P450_sf"/>
</dbReference>
<dbReference type="PROSITE" id="PS00086">
    <property type="entry name" value="CYTOCHROME_P450"/>
    <property type="match status" value="1"/>
</dbReference>
<dbReference type="PANTHER" id="PTHR46696:SF1">
    <property type="entry name" value="CYTOCHROME P450 YJIB-RELATED"/>
    <property type="match status" value="1"/>
</dbReference>
<keyword evidence="2" id="KW-0503">Monooxygenase</keyword>
<keyword evidence="2" id="KW-0349">Heme</keyword>
<dbReference type="PRINTS" id="PR00385">
    <property type="entry name" value="P450"/>
</dbReference>